<feature type="region of interest" description="Disordered" evidence="4">
    <location>
        <begin position="66"/>
        <end position="87"/>
    </location>
</feature>
<feature type="chain" id="PRO_5015394980" evidence="5">
    <location>
        <begin position="32"/>
        <end position="983"/>
    </location>
</feature>
<dbReference type="RefSeq" id="WP_244186800.1">
    <property type="nucleotide sequence ID" value="NZ_QAYE01000002.1"/>
</dbReference>
<reference evidence="7 8" key="1">
    <citation type="submission" date="2018-04" db="EMBL/GenBank/DDBJ databases">
        <title>Genomic Encyclopedia of Type Strains, Phase III (KMG-III): the genomes of soil and plant-associated and newly described type strains.</title>
        <authorList>
            <person name="Whitman W."/>
        </authorList>
    </citation>
    <scope>NUCLEOTIDE SEQUENCE [LARGE SCALE GENOMIC DNA]</scope>
    <source>
        <strain evidence="7 8">MA-olki</strain>
    </source>
</reference>
<keyword evidence="2" id="KW-0472">Membrane</keyword>
<evidence type="ECO:0000256" key="1">
    <source>
        <dbReference type="ARBA" id="ARBA00004442"/>
    </source>
</evidence>
<accession>A0A2T5U940</accession>
<dbReference type="EMBL" id="QAYE01000002">
    <property type="protein sequence ID" value="PTW48026.1"/>
    <property type="molecule type" value="Genomic_DNA"/>
</dbReference>
<dbReference type="InterPro" id="IPR010104">
    <property type="entry name" value="TonB_rcpt_bac"/>
</dbReference>
<organism evidence="7 8">
    <name type="scientific">Sphingomonas faeni</name>
    <dbReference type="NCBI Taxonomy" id="185950"/>
    <lineage>
        <taxon>Bacteria</taxon>
        <taxon>Pseudomonadati</taxon>
        <taxon>Pseudomonadota</taxon>
        <taxon>Alphaproteobacteria</taxon>
        <taxon>Sphingomonadales</taxon>
        <taxon>Sphingomonadaceae</taxon>
        <taxon>Sphingomonas</taxon>
    </lineage>
</organism>
<feature type="domain" description="TonB-dependent receptor plug" evidence="6">
    <location>
        <begin position="110"/>
        <end position="210"/>
    </location>
</feature>
<comment type="subcellular location">
    <subcellularLocation>
        <location evidence="1">Cell outer membrane</location>
    </subcellularLocation>
</comment>
<dbReference type="AlphaFoldDB" id="A0A2T5U940"/>
<dbReference type="PANTHER" id="PTHR40980:SF3">
    <property type="entry name" value="TONB-DEPENDENT RECEPTOR-LIKE BETA-BARREL DOMAIN-CONTAINING PROTEIN"/>
    <property type="match status" value="1"/>
</dbReference>
<gene>
    <name evidence="7" type="ORF">C8J25_102115</name>
</gene>
<dbReference type="InterPro" id="IPR012910">
    <property type="entry name" value="Plug_dom"/>
</dbReference>
<dbReference type="InterPro" id="IPR036942">
    <property type="entry name" value="Beta-barrel_TonB_sf"/>
</dbReference>
<keyword evidence="5" id="KW-0732">Signal</keyword>
<evidence type="ECO:0000256" key="4">
    <source>
        <dbReference type="SAM" id="MobiDB-lite"/>
    </source>
</evidence>
<evidence type="ECO:0000256" key="5">
    <source>
        <dbReference type="SAM" id="SignalP"/>
    </source>
</evidence>
<dbReference type="InterPro" id="IPR037066">
    <property type="entry name" value="Plug_dom_sf"/>
</dbReference>
<dbReference type="NCBIfam" id="TIGR01782">
    <property type="entry name" value="TonB-Xanth-Caul"/>
    <property type="match status" value="1"/>
</dbReference>
<dbReference type="Gene3D" id="2.40.170.20">
    <property type="entry name" value="TonB-dependent receptor, beta-barrel domain"/>
    <property type="match status" value="1"/>
</dbReference>
<keyword evidence="3" id="KW-0998">Cell outer membrane</keyword>
<dbReference type="CDD" id="cd01347">
    <property type="entry name" value="ligand_gated_channel"/>
    <property type="match status" value="1"/>
</dbReference>
<comment type="caution">
    <text evidence="7">The sequence shown here is derived from an EMBL/GenBank/DDBJ whole genome shotgun (WGS) entry which is preliminary data.</text>
</comment>
<dbReference type="GeneID" id="91005152"/>
<evidence type="ECO:0000313" key="7">
    <source>
        <dbReference type="EMBL" id="PTW48026.1"/>
    </source>
</evidence>
<proteinExistence type="predicted"/>
<sequence length="983" mass="104615">MSQSIPCRLRVASGISAHSRLALHVSATALAAALMLPGQAAFAQATPGTANANSTAPAQVDAVPTVAAPTPQPADAVPPTTQEDAAGGDEIVVTGIRAGLESSAKIKRQSVLIVDSISAEDVGKLPDVSIADSLARLPGVTAQRLEGRDQRLSIRGLGPDFSTTLLNGREQVTTGDNRGVEFDQYPSEFFKTVNVYKSADASLIAAGVAGTVDLRMLRPLDQAHRIIAVSARAQMNGIDKLNPDGDRYGYRASATYVDKFANDTLGIAIGVSATQTPSQDERYNAWGYSGAGTAASPFLLNGAKPYVQSNELKRYGGVATIEWQPSDSFHSTFDALYSHFEETQILRGIEFPLAGQLASAGTAGGTTATGVTVADGFATGATFGNVFAVQRNDYNQRKADNFSLGWNNDLKLTETIHLNVDASWSRAKRTDFLLETNTGTGFAKSGVADTVTVKQNGNGTYTFSPTLDYTNTDIFKLTDPQGWGNNGTQQVVQSGFLNRPSFKDDLKSLRASLNGEFSDSVVKGWEAGGNYSQRKKTSAYTSYFLCPTGGGTNCTVASGSPLSGNVPSEALLGKNVALDYLGIPQMLTLDPLYLYNNSLNAAFDGRPSALVRDNVVLEKVWTGYAKVTIDGLVGDKPLKGSIGAQVVHSDQSSTGQIASVVGGAVTIAPVTQSLKYTNFLPSATMSVELIPLGFVKVGASQTMVRPRLDQERVTQDVAINLTNIGQTPAGLFPVFTSTGGNVNLKPYQSTNIDLSFEKYFNGGGYVALSGYFKHLTDFVDPNNSLPYDFSALLPALTAAQQAQVIAAGQTIGNVSSPANTGRGEVLGVEGTVSLPFKAITSALDGFGIFASGNYTQSTIKYGSNPTEAITLPGLSKWTGSGTIYFEKWGFQARANYRYRSSFLAEVAGLSANPTYRTARSEGILDAQIGYEFQSGPLANFAILAQAKNLTDRPFVTYQNDDPRQVIDYQRYGRDYYVGITYKF</sequence>
<dbReference type="PANTHER" id="PTHR40980">
    <property type="entry name" value="PLUG DOMAIN-CONTAINING PROTEIN"/>
    <property type="match status" value="1"/>
</dbReference>
<name>A0A2T5U940_9SPHN</name>
<feature type="compositionally biased region" description="Low complexity" evidence="4">
    <location>
        <begin position="66"/>
        <end position="82"/>
    </location>
</feature>
<evidence type="ECO:0000313" key="8">
    <source>
        <dbReference type="Proteomes" id="UP000244013"/>
    </source>
</evidence>
<dbReference type="Pfam" id="PF07715">
    <property type="entry name" value="Plug"/>
    <property type="match status" value="1"/>
</dbReference>
<feature type="signal peptide" evidence="5">
    <location>
        <begin position="1"/>
        <end position="31"/>
    </location>
</feature>
<evidence type="ECO:0000259" key="6">
    <source>
        <dbReference type="Pfam" id="PF07715"/>
    </source>
</evidence>
<dbReference type="Proteomes" id="UP000244013">
    <property type="component" value="Unassembled WGS sequence"/>
</dbReference>
<dbReference type="GO" id="GO:0009279">
    <property type="term" value="C:cell outer membrane"/>
    <property type="evidence" value="ECO:0007669"/>
    <property type="project" value="UniProtKB-SubCell"/>
</dbReference>
<dbReference type="SUPFAM" id="SSF56935">
    <property type="entry name" value="Porins"/>
    <property type="match status" value="1"/>
</dbReference>
<evidence type="ECO:0000256" key="2">
    <source>
        <dbReference type="ARBA" id="ARBA00023136"/>
    </source>
</evidence>
<evidence type="ECO:0000256" key="3">
    <source>
        <dbReference type="ARBA" id="ARBA00023237"/>
    </source>
</evidence>
<protein>
    <submittedName>
        <fullName evidence="7">Iron complex outermembrane receptor protein</fullName>
    </submittedName>
</protein>
<keyword evidence="7" id="KW-0675">Receptor</keyword>
<dbReference type="Gene3D" id="2.170.130.10">
    <property type="entry name" value="TonB-dependent receptor, plug domain"/>
    <property type="match status" value="1"/>
</dbReference>